<dbReference type="RefSeq" id="WP_407050293.1">
    <property type="nucleotide sequence ID" value="NZ_CP158568.1"/>
</dbReference>
<gene>
    <name evidence="1" type="ORF">ABS361_02610</name>
</gene>
<dbReference type="InterPro" id="IPR043504">
    <property type="entry name" value="Peptidase_S1_PA_chymotrypsin"/>
</dbReference>
<dbReference type="EMBL" id="CP158568">
    <property type="protein sequence ID" value="XBY45203.1"/>
    <property type="molecule type" value="Genomic_DNA"/>
</dbReference>
<evidence type="ECO:0000313" key="1">
    <source>
        <dbReference type="EMBL" id="XBY45203.1"/>
    </source>
</evidence>
<dbReference type="SUPFAM" id="SSF50494">
    <property type="entry name" value="Trypsin-like serine proteases"/>
    <property type="match status" value="1"/>
</dbReference>
<organism evidence="1">
    <name type="scientific">Methyloraptor flagellatus</name>
    <dbReference type="NCBI Taxonomy" id="3162530"/>
    <lineage>
        <taxon>Bacteria</taxon>
        <taxon>Pseudomonadati</taxon>
        <taxon>Pseudomonadota</taxon>
        <taxon>Alphaproteobacteria</taxon>
        <taxon>Hyphomicrobiales</taxon>
        <taxon>Ancalomicrobiaceae</taxon>
        <taxon>Methyloraptor</taxon>
    </lineage>
</organism>
<sequence>MFASATPLLAEQRVVMVGGDGRMDQAIAAERLGLSTRALEVMTSGTGTVECGGIRATAQLTGKADTITSAAHTFYDESGRSRAEGGRCVFRIAGQTYNITLKPYCGSTTPYAVAGHRDWAVAKLDRPVGNARVYPVSGAPARGMQVMVVTGEGRSRTYDFCRIREVIGDAPREIRTDCTGVDGMSGAAYLSVGRNPAIVGIHVGFRSAAPGTTAGYSAQHYTFGTTVEAGFRKAVTASLDARF</sequence>
<dbReference type="KEGG" id="mflg:ABS361_02610"/>
<reference evidence="1" key="1">
    <citation type="submission" date="2024-06" db="EMBL/GenBank/DDBJ databases">
        <title>Methylostella associata gen. nov., sp. nov., a novel Ancalomicrobiaceae-affiliated facultatively methylotrophic bacteria that feed on methanotrophs of the genus Methylococcus.</title>
        <authorList>
            <person name="Saltykova V."/>
            <person name="Danilova O.V."/>
            <person name="Oshkin I.Y."/>
            <person name="Belova S.E."/>
            <person name="Pimenov N.V."/>
            <person name="Dedysh S.N."/>
        </authorList>
    </citation>
    <scope>NUCLEOTIDE SEQUENCE</scope>
    <source>
        <strain evidence="1">S20</strain>
    </source>
</reference>
<evidence type="ECO:0008006" key="2">
    <source>
        <dbReference type="Google" id="ProtNLM"/>
    </source>
</evidence>
<dbReference type="InterPro" id="IPR009003">
    <property type="entry name" value="Peptidase_S1_PA"/>
</dbReference>
<proteinExistence type="predicted"/>
<accession>A0AAU7XBP3</accession>
<dbReference type="Gene3D" id="2.40.10.10">
    <property type="entry name" value="Trypsin-like serine proteases"/>
    <property type="match status" value="2"/>
</dbReference>
<name>A0AAU7XBP3_9HYPH</name>
<protein>
    <recommendedName>
        <fullName evidence="2">Serine protease</fullName>
    </recommendedName>
</protein>
<dbReference type="AlphaFoldDB" id="A0AAU7XBP3"/>